<dbReference type="Proteomes" id="UP000317909">
    <property type="component" value="Chromosome"/>
</dbReference>
<gene>
    <name evidence="1" type="ORF">I41_08800</name>
</gene>
<organism evidence="1 2">
    <name type="scientific">Lacipirellula limnantheis</name>
    <dbReference type="NCBI Taxonomy" id="2528024"/>
    <lineage>
        <taxon>Bacteria</taxon>
        <taxon>Pseudomonadati</taxon>
        <taxon>Planctomycetota</taxon>
        <taxon>Planctomycetia</taxon>
        <taxon>Pirellulales</taxon>
        <taxon>Lacipirellulaceae</taxon>
        <taxon>Lacipirellula</taxon>
    </lineage>
</organism>
<proteinExistence type="predicted"/>
<dbReference type="OrthoDB" id="570199at2"/>
<sequence>MAIFHITADRLEELPITTFSGAGIRERDDMQRLLRDQIEIIAPETLVISEEFSDWEDSRRRIDLLAIDRDANLVVIELKRTDDGGHMELQAIRYAAMISAMTFDRGVDVYAAYLRQRGDGRDARQSLLDFLGWDEVDDESFARDIRLVLVAADFSKELTTTAIWLGERGIDVRCVRLRPYLDGARLLIDVQQLIPLPEAEEFQVRLREKAQKTRLAKSSQLTEARLFEQLTAQHGDAAGRAARALLDWVEPQVSYIYWGTGDKRAGAVAIRTVNGVRYHVVRIGYQGGIVFLIDRLHRKPPFDQPEMQRELVERMNEIEGVELSPDFLRCRPRIDVGQLTDPQQFSQIKEFLAWVMSHIPTP</sequence>
<dbReference type="Gene3D" id="3.40.1350.10">
    <property type="match status" value="1"/>
</dbReference>
<protein>
    <recommendedName>
        <fullName evidence="3">Endonuclease NucS</fullName>
    </recommendedName>
</protein>
<keyword evidence="2" id="KW-1185">Reference proteome</keyword>
<evidence type="ECO:0008006" key="3">
    <source>
        <dbReference type="Google" id="ProtNLM"/>
    </source>
</evidence>
<accession>A0A517TTL6</accession>
<evidence type="ECO:0000313" key="2">
    <source>
        <dbReference type="Proteomes" id="UP000317909"/>
    </source>
</evidence>
<dbReference type="InterPro" id="IPR011856">
    <property type="entry name" value="tRNA_endonuc-like_dom_sf"/>
</dbReference>
<dbReference type="KEGG" id="llh:I41_08800"/>
<dbReference type="GO" id="GO:0003676">
    <property type="term" value="F:nucleic acid binding"/>
    <property type="evidence" value="ECO:0007669"/>
    <property type="project" value="InterPro"/>
</dbReference>
<dbReference type="RefSeq" id="WP_145431213.1">
    <property type="nucleotide sequence ID" value="NZ_CP036339.1"/>
</dbReference>
<name>A0A517TTL6_9BACT</name>
<dbReference type="EMBL" id="CP036339">
    <property type="protein sequence ID" value="QDT71720.1"/>
    <property type="molecule type" value="Genomic_DNA"/>
</dbReference>
<reference evidence="1 2" key="1">
    <citation type="submission" date="2019-02" db="EMBL/GenBank/DDBJ databases">
        <title>Deep-cultivation of Planctomycetes and their phenomic and genomic characterization uncovers novel biology.</title>
        <authorList>
            <person name="Wiegand S."/>
            <person name="Jogler M."/>
            <person name="Boedeker C."/>
            <person name="Pinto D."/>
            <person name="Vollmers J."/>
            <person name="Rivas-Marin E."/>
            <person name="Kohn T."/>
            <person name="Peeters S.H."/>
            <person name="Heuer A."/>
            <person name="Rast P."/>
            <person name="Oberbeckmann S."/>
            <person name="Bunk B."/>
            <person name="Jeske O."/>
            <person name="Meyerdierks A."/>
            <person name="Storesund J.E."/>
            <person name="Kallscheuer N."/>
            <person name="Luecker S."/>
            <person name="Lage O.M."/>
            <person name="Pohl T."/>
            <person name="Merkel B.J."/>
            <person name="Hornburger P."/>
            <person name="Mueller R.-W."/>
            <person name="Bruemmer F."/>
            <person name="Labrenz M."/>
            <person name="Spormann A.M."/>
            <person name="Op den Camp H."/>
            <person name="Overmann J."/>
            <person name="Amann R."/>
            <person name="Jetten M.S.M."/>
            <person name="Mascher T."/>
            <person name="Medema M.H."/>
            <person name="Devos D.P."/>
            <person name="Kaster A.-K."/>
            <person name="Ovreas L."/>
            <person name="Rohde M."/>
            <person name="Galperin M.Y."/>
            <person name="Jogler C."/>
        </authorList>
    </citation>
    <scope>NUCLEOTIDE SEQUENCE [LARGE SCALE GENOMIC DNA]</scope>
    <source>
        <strain evidence="1 2">I41</strain>
    </source>
</reference>
<evidence type="ECO:0000313" key="1">
    <source>
        <dbReference type="EMBL" id="QDT71720.1"/>
    </source>
</evidence>
<dbReference type="AlphaFoldDB" id="A0A517TTL6"/>